<sequence>MSQNKKFEIAVDFSKFISLLENSEIDTKRPNARKLFGAWISLFEAPIIKKEKSENGLDIQIQSNLARFYPGRKRSDASYFRGNASCKYPGCQATYCLSVTEKTSGEKLTFVLVNVIQGGNHDHGLQKKQQLRGENRVNTVNQIRLNFNGSADAYVNHLAANGLENLPNKDVIRKAVSEVVNEEMVSTCWITNLFYAAGAQKSLIRSTRKKNGVHGYVQQFEAYPDFSLSLHTEVQLEALKKIPFDRRILHVDATGVKDSLNLDKEYSLLVNETTTSRHDSYQIGSMFRLLSNNFARISYGKASQFRLLMCDLSYATINACLEVICNGKNIGEYSRRVFKLSRNEIDPVKNTFLWIGSCNSHTMHRFVRLLRRSVKFLSSEHLDFAIRCFALLSGQFLEAWDILNFYLEKRLRLSEKSEKIIFNSKITGNNNNESSHDDDEETFDESIYSEKIEISQISKKQTIKAMSPFTSHFESFINVLVNSLIDSNEQINEIYNGEFIGFLSKNFLPYAFIWSGFVYRVVNTRNNKEISRLINGTIEKFFGTRKNFIKSPELPASYVNKTVTIALGQAKIFDSNICTENITCSESELETSYNKSDKNEINYNSLIFFLLKFIKKIFYNDSIILADPIIATDKWGKKIRKTKKKNFSSYNDPKPSKLKLNQPISSNSSVYTIVQLDRIDEITLNLDSNEDLETKKRKKETNDLLVLNKRLKNETIPESVKIGSSIFKSENFDELVHNKRLSDMTIEAFFRSIINNKTGFYLSSTLTTDICFRGMTSVSTLRKKLSKFEYLSGPVFRNSHWTLVFFSINDLTILYLDLFGATESEQKLNYENWLKCASSRNEFKNIT</sequence>
<organism evidence="1 2">
    <name type="scientific">Brachionus calyciflorus</name>
    <dbReference type="NCBI Taxonomy" id="104777"/>
    <lineage>
        <taxon>Eukaryota</taxon>
        <taxon>Metazoa</taxon>
        <taxon>Spiralia</taxon>
        <taxon>Gnathifera</taxon>
        <taxon>Rotifera</taxon>
        <taxon>Eurotatoria</taxon>
        <taxon>Monogononta</taxon>
        <taxon>Pseudotrocha</taxon>
        <taxon>Ploima</taxon>
        <taxon>Brachionidae</taxon>
        <taxon>Brachionus</taxon>
    </lineage>
</organism>
<accession>A0A814KD52</accession>
<proteinExistence type="predicted"/>
<evidence type="ECO:0000313" key="2">
    <source>
        <dbReference type="Proteomes" id="UP000663879"/>
    </source>
</evidence>
<dbReference type="SUPFAM" id="SSF54001">
    <property type="entry name" value="Cysteine proteinases"/>
    <property type="match status" value="1"/>
</dbReference>
<dbReference type="EMBL" id="CAJNOC010005331">
    <property type="protein sequence ID" value="CAF1049503.1"/>
    <property type="molecule type" value="Genomic_DNA"/>
</dbReference>
<evidence type="ECO:0000313" key="1">
    <source>
        <dbReference type="EMBL" id="CAF1049503.1"/>
    </source>
</evidence>
<gene>
    <name evidence="1" type="ORF">OXX778_LOCUS18754</name>
</gene>
<comment type="caution">
    <text evidence="1">The sequence shown here is derived from an EMBL/GenBank/DDBJ whole genome shotgun (WGS) entry which is preliminary data.</text>
</comment>
<dbReference type="AlphaFoldDB" id="A0A814KD52"/>
<protein>
    <submittedName>
        <fullName evidence="1">Uncharacterized protein</fullName>
    </submittedName>
</protein>
<dbReference type="InterPro" id="IPR038765">
    <property type="entry name" value="Papain-like_cys_pep_sf"/>
</dbReference>
<dbReference type="Gene3D" id="3.40.395.10">
    <property type="entry name" value="Adenoviral Proteinase, Chain A"/>
    <property type="match status" value="1"/>
</dbReference>
<name>A0A814KD52_9BILA</name>
<reference evidence="1" key="1">
    <citation type="submission" date="2021-02" db="EMBL/GenBank/DDBJ databases">
        <authorList>
            <person name="Nowell W R."/>
        </authorList>
    </citation>
    <scope>NUCLEOTIDE SEQUENCE</scope>
    <source>
        <strain evidence="1">Ploen Becks lab</strain>
    </source>
</reference>
<keyword evidence="2" id="KW-1185">Reference proteome</keyword>
<dbReference type="Proteomes" id="UP000663879">
    <property type="component" value="Unassembled WGS sequence"/>
</dbReference>